<dbReference type="Pfam" id="PF12937">
    <property type="entry name" value="F-box-like"/>
    <property type="match status" value="1"/>
</dbReference>
<name>A0AAW0BP54_9AGAR</name>
<evidence type="ECO:0000259" key="2">
    <source>
        <dbReference type="PROSITE" id="PS50181"/>
    </source>
</evidence>
<feature type="domain" description="F-box" evidence="2">
    <location>
        <begin position="1"/>
        <end position="47"/>
    </location>
</feature>
<dbReference type="InterPro" id="IPR001810">
    <property type="entry name" value="F-box_dom"/>
</dbReference>
<dbReference type="InterPro" id="IPR036047">
    <property type="entry name" value="F-box-like_dom_sf"/>
</dbReference>
<dbReference type="EMBL" id="JAWWNJ010000028">
    <property type="protein sequence ID" value="KAK7028562.1"/>
    <property type="molecule type" value="Genomic_DNA"/>
</dbReference>
<evidence type="ECO:0000256" key="1">
    <source>
        <dbReference type="SAM" id="MobiDB-lite"/>
    </source>
</evidence>
<dbReference type="SUPFAM" id="SSF81383">
    <property type="entry name" value="F-box domain"/>
    <property type="match status" value="1"/>
</dbReference>
<dbReference type="CDD" id="cd09917">
    <property type="entry name" value="F-box_SF"/>
    <property type="match status" value="1"/>
</dbReference>
<dbReference type="AlphaFoldDB" id="A0AAW0BP54"/>
<protein>
    <submittedName>
        <fullName evidence="3">F-box domain-containing protein</fullName>
    </submittedName>
</protein>
<dbReference type="Gene3D" id="1.20.1280.50">
    <property type="match status" value="1"/>
</dbReference>
<evidence type="ECO:0000313" key="4">
    <source>
        <dbReference type="Proteomes" id="UP001362999"/>
    </source>
</evidence>
<reference evidence="3 4" key="1">
    <citation type="journal article" date="2024" name="J Genomics">
        <title>Draft genome sequencing and assembly of Favolaschia claudopus CIRM-BRFM 2984 isolated from oak limbs.</title>
        <authorList>
            <person name="Navarro D."/>
            <person name="Drula E."/>
            <person name="Chaduli D."/>
            <person name="Cazenave R."/>
            <person name="Ahrendt S."/>
            <person name="Wang J."/>
            <person name="Lipzen A."/>
            <person name="Daum C."/>
            <person name="Barry K."/>
            <person name="Grigoriev I.V."/>
            <person name="Favel A."/>
            <person name="Rosso M.N."/>
            <person name="Martin F."/>
        </authorList>
    </citation>
    <scope>NUCLEOTIDE SEQUENCE [LARGE SCALE GENOMIC DNA]</scope>
    <source>
        <strain evidence="3 4">CIRM-BRFM 2984</strain>
    </source>
</reference>
<organism evidence="3 4">
    <name type="scientific">Favolaschia claudopus</name>
    <dbReference type="NCBI Taxonomy" id="2862362"/>
    <lineage>
        <taxon>Eukaryota</taxon>
        <taxon>Fungi</taxon>
        <taxon>Dikarya</taxon>
        <taxon>Basidiomycota</taxon>
        <taxon>Agaricomycotina</taxon>
        <taxon>Agaricomycetes</taxon>
        <taxon>Agaricomycetidae</taxon>
        <taxon>Agaricales</taxon>
        <taxon>Marasmiineae</taxon>
        <taxon>Mycenaceae</taxon>
        <taxon>Favolaschia</taxon>
    </lineage>
</organism>
<sequence>MSTSTLPAELFIQIFRILDAKTLIRCCSICRLWNELIQGTTELQYSIELLAEGMVRGDSQPGPDAEMLQLLLTRRRAWKGLEWTSKTTVGIERLSLCIWELVAGVLVEQQKQNASFLTVALARDNDPVVERSHTSPFDMWDLRDLIIDPTQDLILRFFAPIDQHAYIVCQTLSTEGHHPLAAEPIISFDLGRLTTNSYVAMDLADDIVSVYFPRPPYSFHLLNWKTGMEIVKIRGDVSTESTLSRSAADFHLLSPRSYIFAHAPSPQTPTAAAGGQIDLFTFDGDRFNVPALAATLELPKTFPGTGLLSASIIAGAFCANPVAGAGTPFSKSNEHRIFLFNLCYDFPYWFYLFVPFRAFHRYIVDFARDGQVQVESWTDWGPQNSRMLEGLQQSSHRQVHGERVVLSNEALGRGFVEVLDFGAAAQRRTVARTPAFDDPESDASPSPPPSPASSSSCATQIEVHLEPSVLASEGVFVDTIITDLPYSSAVRRLDPDSDEFALDQDRLFAFTRAGLYPEVTVYTF</sequence>
<dbReference type="SMART" id="SM00256">
    <property type="entry name" value="FBOX"/>
    <property type="match status" value="1"/>
</dbReference>
<dbReference type="Proteomes" id="UP001362999">
    <property type="component" value="Unassembled WGS sequence"/>
</dbReference>
<gene>
    <name evidence="3" type="ORF">R3P38DRAFT_930902</name>
</gene>
<evidence type="ECO:0000313" key="3">
    <source>
        <dbReference type="EMBL" id="KAK7028562.1"/>
    </source>
</evidence>
<keyword evidence="4" id="KW-1185">Reference proteome</keyword>
<feature type="region of interest" description="Disordered" evidence="1">
    <location>
        <begin position="433"/>
        <end position="458"/>
    </location>
</feature>
<dbReference type="PROSITE" id="PS50181">
    <property type="entry name" value="FBOX"/>
    <property type="match status" value="1"/>
</dbReference>
<comment type="caution">
    <text evidence="3">The sequence shown here is derived from an EMBL/GenBank/DDBJ whole genome shotgun (WGS) entry which is preliminary data.</text>
</comment>
<accession>A0AAW0BP54</accession>
<proteinExistence type="predicted"/>